<proteinExistence type="predicted"/>
<dbReference type="KEGG" id="hhg:XM38_019130"/>
<evidence type="ECO:0000256" key="1">
    <source>
        <dbReference type="SAM" id="MobiDB-lite"/>
    </source>
</evidence>
<reference evidence="2 3" key="1">
    <citation type="journal article" date="2016" name="Biochim. Biophys. Acta">
        <title>Characterization of red-shifted phycobilisomes isolated from the chlorophyll f-containing cyanobacterium Halomicronema hongdechloris.</title>
        <authorList>
            <person name="Li Y."/>
            <person name="Lin Y."/>
            <person name="Garvey C.J."/>
            <person name="Birch D."/>
            <person name="Corkery R.W."/>
            <person name="Loughlin P.C."/>
            <person name="Scheer H."/>
            <person name="Willows R.D."/>
            <person name="Chen M."/>
        </authorList>
    </citation>
    <scope>NUCLEOTIDE SEQUENCE [LARGE SCALE GENOMIC DNA]</scope>
    <source>
        <strain evidence="2 3">C2206</strain>
    </source>
</reference>
<feature type="region of interest" description="Disordered" evidence="1">
    <location>
        <begin position="271"/>
        <end position="309"/>
    </location>
</feature>
<gene>
    <name evidence="2" type="ORF">XM38_019130</name>
</gene>
<dbReference type="Proteomes" id="UP000191901">
    <property type="component" value="Chromosome"/>
</dbReference>
<dbReference type="STRING" id="1641165.XM38_15100"/>
<name>A0A1Z3HKX8_9CYAN</name>
<evidence type="ECO:0000313" key="3">
    <source>
        <dbReference type="Proteomes" id="UP000191901"/>
    </source>
</evidence>
<dbReference type="EMBL" id="CP021983">
    <property type="protein sequence ID" value="ASC70964.1"/>
    <property type="molecule type" value="Genomic_DNA"/>
</dbReference>
<accession>A0A1Z3HKX8</accession>
<feature type="region of interest" description="Disordered" evidence="1">
    <location>
        <begin position="509"/>
        <end position="594"/>
    </location>
</feature>
<keyword evidence="3" id="KW-1185">Reference proteome</keyword>
<dbReference type="AlphaFoldDB" id="A0A1Z3HKX8"/>
<sequence>MVTIPIYEDLSIGLEGTQGQSGVAITGLQLAAISVPLPQVARVTIPQKFFLSEADRLRLRPADEVLNQTFEFPARELRLDGVQVAIAWNSLRLQLRLPITGAPTLRLDLVGLALSTPLVPGFDINGHLSLAFSLDGGLLAEESRFQRFEPDPSNLVPLDIRGFKLDDQCFAVRWGETNLNYWIQRLVPNFADQSAPIESELTLRLLLGQPLEEIRLDWAVSGIGKTFTLPGLQIQTPDAVRFTLLLQALETPDLLDNLAFLLTLDAPADPSNPRPGEALTASSNFAWERPSGSSQDRELQPSADETPPARPFLQMQAIPNQGISLVLLSLTLNELALPQFFRQLDSTLEALNLEDPESLHGKSVNSFEDFVPLSSSIWGRAEESDRTGLSITLNDPFNLPFLNRPGSNQTDASGNTSPAQSIRVRSPFPLQVFIDFATTAVAVPIDAEVSIGALSFATQITLELNWETFAFRVNHDGGIRLISDGEALPEKQVSRANLAVHRRRLHRGAQWPGALPPPHPDHQKLRLQDHPSPRGRGGNRLHPGQPRPHHLCPQRSGDFSPGLEPDRRGHRPTSPPEWGRHPLPLPRQPSQYRRKSHSRFYPGWIGALAAGTGGGCHGGCLPAVCPTRRQPHPGGRRSNPLRRKAAALPGHPLSVLGGCHRPQVRQRRSVPPVFHHHRQCPIYPGPRR</sequence>
<feature type="compositionally biased region" description="Basic and acidic residues" evidence="1">
    <location>
        <begin position="519"/>
        <end position="532"/>
    </location>
</feature>
<protein>
    <submittedName>
        <fullName evidence="2">Uncharacterized protein</fullName>
    </submittedName>
</protein>
<organism evidence="2 3">
    <name type="scientific">Halomicronema hongdechloris C2206</name>
    <dbReference type="NCBI Taxonomy" id="1641165"/>
    <lineage>
        <taxon>Bacteria</taxon>
        <taxon>Bacillati</taxon>
        <taxon>Cyanobacteriota</taxon>
        <taxon>Cyanophyceae</taxon>
        <taxon>Nodosilineales</taxon>
        <taxon>Nodosilineaceae</taxon>
        <taxon>Halomicronema</taxon>
    </lineage>
</organism>
<evidence type="ECO:0000313" key="2">
    <source>
        <dbReference type="EMBL" id="ASC70964.1"/>
    </source>
</evidence>